<feature type="compositionally biased region" description="Polar residues" evidence="1">
    <location>
        <begin position="10"/>
        <end position="39"/>
    </location>
</feature>
<dbReference type="Proteomes" id="UP000596742">
    <property type="component" value="Unassembled WGS sequence"/>
</dbReference>
<organism evidence="2 3">
    <name type="scientific">Mytilus galloprovincialis</name>
    <name type="common">Mediterranean mussel</name>
    <dbReference type="NCBI Taxonomy" id="29158"/>
    <lineage>
        <taxon>Eukaryota</taxon>
        <taxon>Metazoa</taxon>
        <taxon>Spiralia</taxon>
        <taxon>Lophotrochozoa</taxon>
        <taxon>Mollusca</taxon>
        <taxon>Bivalvia</taxon>
        <taxon>Autobranchia</taxon>
        <taxon>Pteriomorphia</taxon>
        <taxon>Mytilida</taxon>
        <taxon>Mytiloidea</taxon>
        <taxon>Mytilidae</taxon>
        <taxon>Mytilinae</taxon>
        <taxon>Mytilus</taxon>
    </lineage>
</organism>
<feature type="region of interest" description="Disordered" evidence="1">
    <location>
        <begin position="1"/>
        <end position="39"/>
    </location>
</feature>
<sequence>SDVYSDLHTRNPTFQDPYTSLQNPIESSNSQEPSVSDLNTYDECGKTSDGAAYQNIENLISGQKKAEKNIGIYANMKI</sequence>
<protein>
    <submittedName>
        <fullName evidence="2">Uncharacterized protein</fullName>
    </submittedName>
</protein>
<feature type="non-terminal residue" evidence="2">
    <location>
        <position position="1"/>
    </location>
</feature>
<dbReference type="AlphaFoldDB" id="A0A8B6ETR9"/>
<keyword evidence="3" id="KW-1185">Reference proteome</keyword>
<comment type="caution">
    <text evidence="2">The sequence shown here is derived from an EMBL/GenBank/DDBJ whole genome shotgun (WGS) entry which is preliminary data.</text>
</comment>
<gene>
    <name evidence="2" type="ORF">MGAL_10B086149</name>
</gene>
<proteinExistence type="predicted"/>
<reference evidence="2" key="1">
    <citation type="submission" date="2018-11" db="EMBL/GenBank/DDBJ databases">
        <authorList>
            <person name="Alioto T."/>
            <person name="Alioto T."/>
        </authorList>
    </citation>
    <scope>NUCLEOTIDE SEQUENCE</scope>
</reference>
<dbReference type="OrthoDB" id="6196806at2759"/>
<accession>A0A8B6ETR9</accession>
<dbReference type="EMBL" id="UYJE01005595">
    <property type="protein sequence ID" value="VDI38463.1"/>
    <property type="molecule type" value="Genomic_DNA"/>
</dbReference>
<evidence type="ECO:0000313" key="2">
    <source>
        <dbReference type="EMBL" id="VDI38463.1"/>
    </source>
</evidence>
<name>A0A8B6ETR9_MYTGA</name>
<evidence type="ECO:0000256" key="1">
    <source>
        <dbReference type="SAM" id="MobiDB-lite"/>
    </source>
</evidence>
<evidence type="ECO:0000313" key="3">
    <source>
        <dbReference type="Proteomes" id="UP000596742"/>
    </source>
</evidence>